<dbReference type="HOGENOM" id="CLU_026556_1_1_9"/>
<dbReference type="Proteomes" id="UP000005926">
    <property type="component" value="Unassembled WGS sequence"/>
</dbReference>
<protein>
    <recommendedName>
        <fullName evidence="7">DUF2207 domain-containing protein</fullName>
    </recommendedName>
</protein>
<evidence type="ECO:0000313" key="5">
    <source>
        <dbReference type="EMBL" id="EEW37208.1"/>
    </source>
</evidence>
<feature type="signal peptide" evidence="2">
    <location>
        <begin position="1"/>
        <end position="27"/>
    </location>
</feature>
<dbReference type="RefSeq" id="WP_005607889.1">
    <property type="nucleotide sequence ID" value="NZ_CP102283.1"/>
</dbReference>
<feature type="transmembrane region" description="Helical" evidence="1">
    <location>
        <begin position="258"/>
        <end position="276"/>
    </location>
</feature>
<dbReference type="InterPro" id="IPR018702">
    <property type="entry name" value="DUF2207"/>
</dbReference>
<dbReference type="GeneID" id="78412169"/>
<dbReference type="Pfam" id="PF09972">
    <property type="entry name" value="DUF2207"/>
    <property type="match status" value="1"/>
</dbReference>
<proteinExistence type="predicted"/>
<keyword evidence="6" id="KW-1185">Reference proteome</keyword>
<dbReference type="Pfam" id="PF20990">
    <property type="entry name" value="DUF2207_C"/>
    <property type="match status" value="1"/>
</dbReference>
<reference evidence="5 6" key="1">
    <citation type="submission" date="2009-08" db="EMBL/GenBank/DDBJ databases">
        <authorList>
            <person name="Muzny D."/>
            <person name="Qin X."/>
            <person name="Deng J."/>
            <person name="Jiang H."/>
            <person name="Liu Y."/>
            <person name="Qu J."/>
            <person name="Song X.-Z."/>
            <person name="Zhang L."/>
            <person name="Thornton R."/>
            <person name="Coyle M."/>
            <person name="Francisco L."/>
            <person name="Jackson L."/>
            <person name="Javaid M."/>
            <person name="Korchina V."/>
            <person name="Kovar C."/>
            <person name="Mata R."/>
            <person name="Mathew T."/>
            <person name="Ngo R."/>
            <person name="Nguyen L."/>
            <person name="Nguyen N."/>
            <person name="Okwuonu G."/>
            <person name="Ongeri F."/>
            <person name="Pham C."/>
            <person name="Simmons D."/>
            <person name="Wilczek-Boney K."/>
            <person name="Hale W."/>
            <person name="Jakkamsetti A."/>
            <person name="Pham P."/>
            <person name="Ruth R."/>
            <person name="San Lucas F."/>
            <person name="Warren J."/>
            <person name="Zhang J."/>
            <person name="Zhao Z."/>
            <person name="Zhou C."/>
            <person name="Zhu D."/>
            <person name="Lee S."/>
            <person name="Bess C."/>
            <person name="Blankenburg K."/>
            <person name="Forbes L."/>
            <person name="Fu Q."/>
            <person name="Gubbala S."/>
            <person name="Hirani K."/>
            <person name="Jayaseelan J.C."/>
            <person name="Lara F."/>
            <person name="Munidasa M."/>
            <person name="Palculict T."/>
            <person name="Patil S."/>
            <person name="Pu L.-L."/>
            <person name="Saada N."/>
            <person name="Tang L."/>
            <person name="Weissenberger G."/>
            <person name="Zhu Y."/>
            <person name="Hemphill L."/>
            <person name="Shang Y."/>
            <person name="Youmans B."/>
            <person name="Ayvaz T."/>
            <person name="Ross M."/>
            <person name="Santibanez J."/>
            <person name="Aqrawi P."/>
            <person name="Gross S."/>
            <person name="Joshi V."/>
            <person name="Fowler G."/>
            <person name="Nazareth L."/>
            <person name="Reid J."/>
            <person name="Worley K."/>
            <person name="Petrosino J."/>
            <person name="Highlander S."/>
            <person name="Gibbs R."/>
        </authorList>
    </citation>
    <scope>NUCLEOTIDE SEQUENCE [LARGE SCALE GENOMIC DNA]</scope>
    <source>
        <strain evidence="5 6">ATCC 49175</strain>
    </source>
</reference>
<keyword evidence="2" id="KW-0732">Signal</keyword>
<keyword evidence="1" id="KW-0472">Membrane</keyword>
<gene>
    <name evidence="5" type="ORF">HMPREF0444_1426</name>
</gene>
<evidence type="ECO:0000259" key="3">
    <source>
        <dbReference type="Pfam" id="PF09972"/>
    </source>
</evidence>
<evidence type="ECO:0000256" key="2">
    <source>
        <dbReference type="SAM" id="SignalP"/>
    </source>
</evidence>
<feature type="domain" description="Predicted membrane protein YciQ-like C-terminal" evidence="4">
    <location>
        <begin position="293"/>
        <end position="531"/>
    </location>
</feature>
<evidence type="ECO:0008006" key="7">
    <source>
        <dbReference type="Google" id="ProtNLM"/>
    </source>
</evidence>
<evidence type="ECO:0000256" key="1">
    <source>
        <dbReference type="SAM" id="Phobius"/>
    </source>
</evidence>
<feature type="transmembrane region" description="Helical" evidence="1">
    <location>
        <begin position="449"/>
        <end position="472"/>
    </location>
</feature>
<evidence type="ECO:0000259" key="4">
    <source>
        <dbReference type="Pfam" id="PF20990"/>
    </source>
</evidence>
<organism evidence="5 6">
    <name type="scientific">Granulicatella adiacens ATCC 49175</name>
    <dbReference type="NCBI Taxonomy" id="638301"/>
    <lineage>
        <taxon>Bacteria</taxon>
        <taxon>Bacillati</taxon>
        <taxon>Bacillota</taxon>
        <taxon>Bacilli</taxon>
        <taxon>Lactobacillales</taxon>
        <taxon>Carnobacteriaceae</taxon>
        <taxon>Granulicatella</taxon>
    </lineage>
</organism>
<sequence>MNRKIRYIITFLLGLVAFFGFSSSVDARSLKVDKYDITVNILENGDVQFQEKITFQADGSYNGVFYNLDYSGFREPTDVTAFLETGSGAVEMPQNSTGTSGTYQLTHEGDKLKFKVFTPFSNSRRTITFQYTIPKLITNYEDTAELNRKVVGTQWEIDQENITVKVNLPGNASKETLRAWGHGAGQNGNVKIADDYKSVTFTAPSNKSGDFVEVHMIFPQTLTPGNTNVVNRKAFDDIVAQEEKLVQQEEGMKTLGSIGVYIGWILMVVNLIFAWVKGFIANRKRLQKVPHVPDHLFEIPEDITPAIMNKAIYGKSTMKDLSATVMDLVRKKILTLSETQPHEIKLVGDVSKLLRHEKLAVKLLFEDVGGGDDTIYLKDIKEYAEDHPKAYYNAATSWLNAVDTAAEKHRVDRFTKGEPEARNYFAGCFVFLLVAATFGLSLLSKNPVLAALTFIFALVFIPLTLIGGGAAAKRRTLEGEYRYRQWQAFKQMLKDLSPMKRIEDLPSIQLWDHFLVYAISLGVAEHVIKVLKKLIPDQLPDSVFYSSQTGTIYYPIEDFNSAFSSSYNSSSSYVNGGSNSGGFGGGFSGGSSGGSGGGSGGGGF</sequence>
<dbReference type="STRING" id="638301.HMPREF0444_1426"/>
<comment type="caution">
    <text evidence="5">The sequence shown here is derived from an EMBL/GenBank/DDBJ whole genome shotgun (WGS) entry which is preliminary data.</text>
</comment>
<keyword evidence="1" id="KW-0812">Transmembrane</keyword>
<name>C8NHN1_9LACT</name>
<keyword evidence="1" id="KW-1133">Transmembrane helix</keyword>
<dbReference type="eggNOG" id="COG4907">
    <property type="taxonomic scope" value="Bacteria"/>
</dbReference>
<dbReference type="AlphaFoldDB" id="C8NHN1"/>
<feature type="transmembrane region" description="Helical" evidence="1">
    <location>
        <begin position="423"/>
        <end position="443"/>
    </location>
</feature>
<accession>C8NHN1</accession>
<dbReference type="EMBL" id="ACKZ01000020">
    <property type="protein sequence ID" value="EEW37208.1"/>
    <property type="molecule type" value="Genomic_DNA"/>
</dbReference>
<dbReference type="InterPro" id="IPR048389">
    <property type="entry name" value="YciQ-like_C"/>
</dbReference>
<feature type="domain" description="DUF2207" evidence="3">
    <location>
        <begin position="32"/>
        <end position="218"/>
    </location>
</feature>
<feature type="chain" id="PRO_5039689317" description="DUF2207 domain-containing protein" evidence="2">
    <location>
        <begin position="28"/>
        <end position="604"/>
    </location>
</feature>
<evidence type="ECO:0000313" key="6">
    <source>
        <dbReference type="Proteomes" id="UP000005926"/>
    </source>
</evidence>